<protein>
    <recommendedName>
        <fullName evidence="2">PNPLA domain-containing protein</fullName>
    </recommendedName>
</protein>
<reference evidence="3 4" key="1">
    <citation type="submission" date="2013-12" db="EMBL/GenBank/DDBJ databases">
        <title>Comparative genomics of Petrotoga isolates.</title>
        <authorList>
            <person name="Nesbo C.L."/>
            <person name="Charchuk R."/>
            <person name="Chow K."/>
        </authorList>
    </citation>
    <scope>NUCLEOTIDE SEQUENCE [LARGE SCALE GENOMIC DNA]</scope>
    <source>
        <strain evidence="3 4">DSM 10691</strain>
    </source>
</reference>
<dbReference type="SUPFAM" id="SSF52151">
    <property type="entry name" value="FabD/lysophospholipase-like"/>
    <property type="match status" value="1"/>
</dbReference>
<proteinExistence type="predicted"/>
<sequence>MNLVMGGFFEGFYWESGVLEFISKKEKVLNLYTSSLGSLRGLFYSMYGVNFFGRLKDFIYEKNNPLREVITNTELYNSRYAQTTALIRLGRGKMSLYNPDTLKKFLEGYFGDQTLSSLGKNISFEVFELKNKEVITLKNETRIVDMLMMELAFPPYYSYYEYQGGFFIPTSYLSFIPQKFPKDAVIISFDPVLTYPYPKNTVEILLKTSYSRTLKNYRLLTEGFNTIEPQKQLKNYFNMSAFFDGQNQANNFLEAKV</sequence>
<dbReference type="InterPro" id="IPR002641">
    <property type="entry name" value="PNPLA_dom"/>
</dbReference>
<dbReference type="OrthoDB" id="46913at2"/>
<evidence type="ECO:0000313" key="4">
    <source>
        <dbReference type="Proteomes" id="UP000236199"/>
    </source>
</evidence>
<dbReference type="Proteomes" id="UP000236199">
    <property type="component" value="Unassembled WGS sequence"/>
</dbReference>
<keyword evidence="4" id="KW-1185">Reference proteome</keyword>
<dbReference type="EMBL" id="AZRM01000025">
    <property type="protein sequence ID" value="PNS00294.1"/>
    <property type="molecule type" value="Genomic_DNA"/>
</dbReference>
<organism evidence="3 4">
    <name type="scientific">Petrotoga miotherma DSM 10691</name>
    <dbReference type="NCBI Taxonomy" id="1434326"/>
    <lineage>
        <taxon>Bacteria</taxon>
        <taxon>Thermotogati</taxon>
        <taxon>Thermotogota</taxon>
        <taxon>Thermotogae</taxon>
        <taxon>Petrotogales</taxon>
        <taxon>Petrotogaceae</taxon>
        <taxon>Petrotoga</taxon>
    </lineage>
</organism>
<dbReference type="InterPro" id="IPR016035">
    <property type="entry name" value="Acyl_Trfase/lysoPLipase"/>
</dbReference>
<keyword evidence="1" id="KW-0443">Lipid metabolism</keyword>
<evidence type="ECO:0000313" key="3">
    <source>
        <dbReference type="EMBL" id="PNS00294.1"/>
    </source>
</evidence>
<dbReference type="AlphaFoldDB" id="A0A2K1PBW9"/>
<accession>A0A2K1PBW9</accession>
<dbReference type="GO" id="GO:0006629">
    <property type="term" value="P:lipid metabolic process"/>
    <property type="evidence" value="ECO:0007669"/>
    <property type="project" value="UniProtKB-KW"/>
</dbReference>
<name>A0A2K1PBW9_9BACT</name>
<dbReference type="RefSeq" id="WP_103078754.1">
    <property type="nucleotide sequence ID" value="NZ_AZRM01000025.1"/>
</dbReference>
<feature type="domain" description="PNPLA" evidence="2">
    <location>
        <begin position="3"/>
        <end position="168"/>
    </location>
</feature>
<evidence type="ECO:0000256" key="1">
    <source>
        <dbReference type="ARBA" id="ARBA00023098"/>
    </source>
</evidence>
<dbReference type="Gene3D" id="3.40.1090.10">
    <property type="entry name" value="Cytosolic phospholipase A2 catalytic domain"/>
    <property type="match status" value="1"/>
</dbReference>
<dbReference type="Pfam" id="PF01734">
    <property type="entry name" value="Patatin"/>
    <property type="match status" value="1"/>
</dbReference>
<evidence type="ECO:0000259" key="2">
    <source>
        <dbReference type="Pfam" id="PF01734"/>
    </source>
</evidence>
<gene>
    <name evidence="3" type="ORF">X928_05120</name>
</gene>
<comment type="caution">
    <text evidence="3">The sequence shown here is derived from an EMBL/GenBank/DDBJ whole genome shotgun (WGS) entry which is preliminary data.</text>
</comment>